<dbReference type="GO" id="GO:0003700">
    <property type="term" value="F:DNA-binding transcription factor activity"/>
    <property type="evidence" value="ECO:0007669"/>
    <property type="project" value="UniProtKB-UniRule"/>
</dbReference>
<comment type="caution">
    <text evidence="12">The sequence shown here is derived from an EMBL/GenBank/DDBJ whole genome shotgun (WGS) entry which is preliminary data.</text>
</comment>
<keyword evidence="6 11" id="KW-0479">Metal-binding</keyword>
<keyword evidence="5 11" id="KW-0678">Repressor</keyword>
<proteinExistence type="inferred from homology"/>
<dbReference type="InterPro" id="IPR002481">
    <property type="entry name" value="FUR"/>
</dbReference>
<dbReference type="EMBL" id="JALIDZ010000004">
    <property type="protein sequence ID" value="MCT8972118.1"/>
    <property type="molecule type" value="Genomic_DNA"/>
</dbReference>
<evidence type="ECO:0000256" key="11">
    <source>
        <dbReference type="RuleBase" id="RU364037"/>
    </source>
</evidence>
<dbReference type="CDD" id="cd07153">
    <property type="entry name" value="Fur_like"/>
    <property type="match status" value="1"/>
</dbReference>
<comment type="subunit">
    <text evidence="11">Homodimer.</text>
</comment>
<dbReference type="GO" id="GO:0008270">
    <property type="term" value="F:zinc ion binding"/>
    <property type="evidence" value="ECO:0007669"/>
    <property type="project" value="TreeGrafter"/>
</dbReference>
<dbReference type="PANTHER" id="PTHR33202">
    <property type="entry name" value="ZINC UPTAKE REGULATION PROTEIN"/>
    <property type="match status" value="1"/>
</dbReference>
<dbReference type="AlphaFoldDB" id="A0AAW5R0C9"/>
<keyword evidence="4 11" id="KW-0963">Cytoplasm</keyword>
<dbReference type="Pfam" id="PF01475">
    <property type="entry name" value="FUR"/>
    <property type="match status" value="1"/>
</dbReference>
<dbReference type="PANTHER" id="PTHR33202:SF7">
    <property type="entry name" value="FERRIC UPTAKE REGULATION PROTEIN"/>
    <property type="match status" value="1"/>
</dbReference>
<evidence type="ECO:0000256" key="3">
    <source>
        <dbReference type="ARBA" id="ARBA00020910"/>
    </source>
</evidence>
<evidence type="ECO:0000313" key="13">
    <source>
        <dbReference type="Proteomes" id="UP001320898"/>
    </source>
</evidence>
<evidence type="ECO:0000256" key="5">
    <source>
        <dbReference type="ARBA" id="ARBA00022491"/>
    </source>
</evidence>
<dbReference type="NCBIfam" id="NF045677">
    <property type="entry name" value="FeRespRegIrr"/>
    <property type="match status" value="1"/>
</dbReference>
<dbReference type="Proteomes" id="UP001320898">
    <property type="component" value="Unassembled WGS sequence"/>
</dbReference>
<dbReference type="GO" id="GO:1900376">
    <property type="term" value="P:regulation of secondary metabolite biosynthetic process"/>
    <property type="evidence" value="ECO:0007669"/>
    <property type="project" value="TreeGrafter"/>
</dbReference>
<evidence type="ECO:0000256" key="7">
    <source>
        <dbReference type="ARBA" id="ARBA00022833"/>
    </source>
</evidence>
<keyword evidence="8 11" id="KW-0805">Transcription regulation</keyword>
<evidence type="ECO:0000256" key="4">
    <source>
        <dbReference type="ARBA" id="ARBA00022490"/>
    </source>
</evidence>
<keyword evidence="7 11" id="KW-0862">Zinc</keyword>
<keyword evidence="9 11" id="KW-0238">DNA-binding</keyword>
<name>A0AAW5R0C9_9HYPH</name>
<keyword evidence="13" id="KW-1185">Reference proteome</keyword>
<dbReference type="InterPro" id="IPR036390">
    <property type="entry name" value="WH_DNA-bd_sf"/>
</dbReference>
<evidence type="ECO:0000256" key="6">
    <source>
        <dbReference type="ARBA" id="ARBA00022723"/>
    </source>
</evidence>
<accession>A0AAW5R0C9</accession>
<dbReference type="NCBIfam" id="NF045678">
    <property type="entry name" value="TransRegIrrA"/>
    <property type="match status" value="1"/>
</dbReference>
<organism evidence="12 13">
    <name type="scientific">Microbaculum marinisediminis</name>
    <dbReference type="NCBI Taxonomy" id="2931392"/>
    <lineage>
        <taxon>Bacteria</taxon>
        <taxon>Pseudomonadati</taxon>
        <taxon>Pseudomonadota</taxon>
        <taxon>Alphaproteobacteria</taxon>
        <taxon>Hyphomicrobiales</taxon>
        <taxon>Tepidamorphaceae</taxon>
        <taxon>Microbaculum</taxon>
    </lineage>
</organism>
<dbReference type="GO" id="GO:0045892">
    <property type="term" value="P:negative regulation of DNA-templated transcription"/>
    <property type="evidence" value="ECO:0007669"/>
    <property type="project" value="TreeGrafter"/>
</dbReference>
<keyword evidence="10 11" id="KW-0804">Transcription</keyword>
<evidence type="ECO:0000256" key="1">
    <source>
        <dbReference type="ARBA" id="ARBA00004496"/>
    </source>
</evidence>
<evidence type="ECO:0000256" key="2">
    <source>
        <dbReference type="ARBA" id="ARBA00007957"/>
    </source>
</evidence>
<comment type="subcellular location">
    <subcellularLocation>
        <location evidence="1 11">Cytoplasm</location>
    </subcellularLocation>
</comment>
<gene>
    <name evidence="11" type="primary">fur</name>
    <name evidence="12" type="ORF">MUB46_09645</name>
</gene>
<dbReference type="GO" id="GO:0005737">
    <property type="term" value="C:cytoplasm"/>
    <property type="evidence" value="ECO:0007669"/>
    <property type="project" value="UniProtKB-SubCell"/>
</dbReference>
<evidence type="ECO:0000256" key="9">
    <source>
        <dbReference type="ARBA" id="ARBA00023125"/>
    </source>
</evidence>
<sequence length="152" mass="16923">MMNGRPFDGTRAGTLKRERDVTELLRGAGLRPTRQRLSLGALLFDGVDRHVTAEMLHEQAIRASVPVSLATVYNTLHQFTHAGLLREVAVDGAKSYFDTNTRDHHHFYLEDENRLIDIAGGSIAVTGLPDTPEGTEITHIDVVVRVKQARKR</sequence>
<dbReference type="InterPro" id="IPR036388">
    <property type="entry name" value="WH-like_DNA-bd_sf"/>
</dbReference>
<dbReference type="Gene3D" id="1.10.10.10">
    <property type="entry name" value="Winged helix-like DNA-binding domain superfamily/Winged helix DNA-binding domain"/>
    <property type="match status" value="1"/>
</dbReference>
<evidence type="ECO:0000256" key="8">
    <source>
        <dbReference type="ARBA" id="ARBA00023015"/>
    </source>
</evidence>
<reference evidence="12 13" key="1">
    <citation type="submission" date="2022-04" db="EMBL/GenBank/DDBJ databases">
        <authorList>
            <person name="Ye Y.-Q."/>
            <person name="Du Z.-J."/>
        </authorList>
    </citation>
    <scope>NUCLEOTIDE SEQUENCE [LARGE SCALE GENOMIC DNA]</scope>
    <source>
        <strain evidence="12 13">A6E488</strain>
    </source>
</reference>
<evidence type="ECO:0000313" key="12">
    <source>
        <dbReference type="EMBL" id="MCT8972118.1"/>
    </source>
</evidence>
<protein>
    <recommendedName>
        <fullName evidence="3 11">Ferric uptake regulation protein</fullName>
    </recommendedName>
</protein>
<dbReference type="GO" id="GO:0000976">
    <property type="term" value="F:transcription cis-regulatory region binding"/>
    <property type="evidence" value="ECO:0007669"/>
    <property type="project" value="TreeGrafter"/>
</dbReference>
<evidence type="ECO:0000256" key="10">
    <source>
        <dbReference type="ARBA" id="ARBA00023163"/>
    </source>
</evidence>
<dbReference type="SUPFAM" id="SSF46785">
    <property type="entry name" value="Winged helix' DNA-binding domain"/>
    <property type="match status" value="1"/>
</dbReference>
<dbReference type="RefSeq" id="WP_261615694.1">
    <property type="nucleotide sequence ID" value="NZ_JALIDZ010000004.1"/>
</dbReference>
<comment type="similarity">
    <text evidence="2 11">Belongs to the Fur family.</text>
</comment>
<dbReference type="FunFam" id="1.10.10.10:FF:000007">
    <property type="entry name" value="Ferric uptake regulation protein"/>
    <property type="match status" value="1"/>
</dbReference>
<keyword evidence="11" id="KW-0408">Iron</keyword>